<evidence type="ECO:0000313" key="3">
    <source>
        <dbReference type="EMBL" id="NYK11279.1"/>
    </source>
</evidence>
<dbReference type="InterPro" id="IPR036291">
    <property type="entry name" value="NAD(P)-bd_dom_sf"/>
</dbReference>
<comment type="similarity">
    <text evidence="1">Belongs to the short-chain dehydrogenases/reductases (SDR) family.</text>
</comment>
<proteinExistence type="inferred from homology"/>
<dbReference type="SUPFAM" id="SSF51735">
    <property type="entry name" value="NAD(P)-binding Rossmann-fold domains"/>
    <property type="match status" value="1"/>
</dbReference>
<comment type="caution">
    <text evidence="3">The sequence shown here is derived from an EMBL/GenBank/DDBJ whole genome shotgun (WGS) entry which is preliminary data.</text>
</comment>
<dbReference type="PANTHER" id="PTHR42879">
    <property type="entry name" value="3-OXOACYL-(ACYL-CARRIER-PROTEIN) REDUCTASE"/>
    <property type="match status" value="1"/>
</dbReference>
<dbReference type="FunFam" id="3.40.50.720:FF:000084">
    <property type="entry name" value="Short-chain dehydrogenase reductase"/>
    <property type="match status" value="1"/>
</dbReference>
<dbReference type="InterPro" id="IPR020904">
    <property type="entry name" value="Sc_DH/Rdtase_CS"/>
</dbReference>
<reference evidence="3 4" key="1">
    <citation type="submission" date="2020-07" db="EMBL/GenBank/DDBJ databases">
        <title>Sequencing the genomes of 1000 actinobacteria strains.</title>
        <authorList>
            <person name="Klenk H.-P."/>
        </authorList>
    </citation>
    <scope>NUCLEOTIDE SEQUENCE [LARGE SCALE GENOMIC DNA]</scope>
    <source>
        <strain evidence="3 4">DSM 15166</strain>
    </source>
</reference>
<dbReference type="PRINTS" id="PR00080">
    <property type="entry name" value="SDRFAMILY"/>
</dbReference>
<gene>
    <name evidence="3" type="ORF">HNR14_003160</name>
</gene>
<dbReference type="EMBL" id="JACCHJ010000001">
    <property type="protein sequence ID" value="NYK11279.1"/>
    <property type="molecule type" value="Genomic_DNA"/>
</dbReference>
<evidence type="ECO:0000256" key="2">
    <source>
        <dbReference type="ARBA" id="ARBA00023002"/>
    </source>
</evidence>
<accession>A0A853DUS8</accession>
<dbReference type="EC" id="1.1.1.100" evidence="3"/>
<keyword evidence="4" id="KW-1185">Reference proteome</keyword>
<dbReference type="RefSeq" id="WP_179701801.1">
    <property type="nucleotide sequence ID" value="NZ_BAAAHA010000001.1"/>
</dbReference>
<dbReference type="Proteomes" id="UP000521075">
    <property type="component" value="Unassembled WGS sequence"/>
</dbReference>
<dbReference type="GO" id="GO:0004316">
    <property type="term" value="F:3-oxoacyl-[acyl-carrier-protein] reductase (NADPH) activity"/>
    <property type="evidence" value="ECO:0007669"/>
    <property type="project" value="UniProtKB-EC"/>
</dbReference>
<evidence type="ECO:0000256" key="1">
    <source>
        <dbReference type="ARBA" id="ARBA00006484"/>
    </source>
</evidence>
<dbReference type="GO" id="GO:0032787">
    <property type="term" value="P:monocarboxylic acid metabolic process"/>
    <property type="evidence" value="ECO:0007669"/>
    <property type="project" value="UniProtKB-ARBA"/>
</dbReference>
<dbReference type="InterPro" id="IPR002347">
    <property type="entry name" value="SDR_fam"/>
</dbReference>
<dbReference type="PROSITE" id="PS00061">
    <property type="entry name" value="ADH_SHORT"/>
    <property type="match status" value="1"/>
</dbReference>
<keyword evidence="2 3" id="KW-0560">Oxidoreductase</keyword>
<dbReference type="InterPro" id="IPR050259">
    <property type="entry name" value="SDR"/>
</dbReference>
<sequence length="249" mass="25312">MRLHGKRAIVTGAAGALGTVIARTLAREGADVAGLDLNTDGLERTAELVRAEGRRVLSAAVDLTDADAVAAAVDGIVAEWGAVDILLNGAGGGAVSPLHELPPEIWQTQLDRNLTSVFNVTRAVLPSMLAQHDGRIVNIASIAAVSGGRLVRNATAYAAAKAGVIGLTKSLAIEVAADGVTVNAIAPGAQATPGRDNDTPERRAALMAQIPTGKLGVPEHLADIVVFFAAPEAENITGVVLPVDGGHSI</sequence>
<dbReference type="AlphaFoldDB" id="A0A853DUS8"/>
<dbReference type="PRINTS" id="PR00081">
    <property type="entry name" value="GDHRDH"/>
</dbReference>
<organism evidence="3 4">
    <name type="scientific">Leifsonia naganoensis</name>
    <dbReference type="NCBI Taxonomy" id="150025"/>
    <lineage>
        <taxon>Bacteria</taxon>
        <taxon>Bacillati</taxon>
        <taxon>Actinomycetota</taxon>
        <taxon>Actinomycetes</taxon>
        <taxon>Micrococcales</taxon>
        <taxon>Microbacteriaceae</taxon>
        <taxon>Leifsonia</taxon>
    </lineage>
</organism>
<name>A0A853DUS8_9MICO</name>
<protein>
    <submittedName>
        <fullName evidence="3">3-oxoacyl-[acyl-carrier protein] reductase</fullName>
        <ecNumber evidence="3">1.1.1.100</ecNumber>
    </submittedName>
</protein>
<evidence type="ECO:0000313" key="4">
    <source>
        <dbReference type="Proteomes" id="UP000521075"/>
    </source>
</evidence>
<dbReference type="Gene3D" id="3.40.50.720">
    <property type="entry name" value="NAD(P)-binding Rossmann-like Domain"/>
    <property type="match status" value="1"/>
</dbReference>
<dbReference type="Pfam" id="PF13561">
    <property type="entry name" value="adh_short_C2"/>
    <property type="match status" value="1"/>
</dbReference>
<dbReference type="PANTHER" id="PTHR42879:SF2">
    <property type="entry name" value="3-OXOACYL-[ACYL-CARRIER-PROTEIN] REDUCTASE FABG"/>
    <property type="match status" value="1"/>
</dbReference>